<dbReference type="Proteomes" id="UP000007319">
    <property type="component" value="Plasmid AZOBR_p3"/>
</dbReference>
<dbReference type="InterPro" id="IPR039261">
    <property type="entry name" value="FNR_nucleotide-bd"/>
</dbReference>
<keyword evidence="2" id="KW-0614">Plasmid</keyword>
<proteinExistence type="predicted"/>
<gene>
    <name evidence="2" type="ORF">AZOBR_p310164</name>
</gene>
<feature type="region of interest" description="Disordered" evidence="1">
    <location>
        <begin position="1"/>
        <end position="34"/>
    </location>
</feature>
<organism evidence="2 3">
    <name type="scientific">Azospirillum baldaniorum</name>
    <dbReference type="NCBI Taxonomy" id="1064539"/>
    <lineage>
        <taxon>Bacteria</taxon>
        <taxon>Pseudomonadati</taxon>
        <taxon>Pseudomonadota</taxon>
        <taxon>Alphaproteobacteria</taxon>
        <taxon>Rhodospirillales</taxon>
        <taxon>Azospirillaceae</taxon>
        <taxon>Azospirillum</taxon>
    </lineage>
</organism>
<dbReference type="AlphaFoldDB" id="A0A9P1NQV6"/>
<reference evidence="2 3" key="1">
    <citation type="journal article" date="2011" name="PLoS Genet.">
        <title>Azospirillum genomes reveal transition of bacteria from aquatic to terrestrial environments.</title>
        <authorList>
            <person name="Wisniewski-Dye F."/>
            <person name="Borziak K."/>
            <person name="Khalsa-Moyers G."/>
            <person name="Alexandre G."/>
            <person name="Sukharnikov L.O."/>
            <person name="Wuichet K."/>
            <person name="Hurst G.B."/>
            <person name="McDonald W.H."/>
            <person name="Robertson J.S."/>
            <person name="Barbe V."/>
            <person name="Calteau A."/>
            <person name="Rouy Z."/>
            <person name="Mangenot S."/>
            <person name="Prigent-Combaret C."/>
            <person name="Normand P."/>
            <person name="Boyer M."/>
            <person name="Siguier P."/>
            <person name="Dessaux Y."/>
            <person name="Elmerich C."/>
            <person name="Condemine G."/>
            <person name="Krishnen G."/>
            <person name="Kennedy I."/>
            <person name="Paterson A.H."/>
            <person name="Gonzalez V."/>
            <person name="Mavingui P."/>
            <person name="Zhulin I.B."/>
        </authorList>
    </citation>
    <scope>NUCLEOTIDE SEQUENCE [LARGE SCALE GENOMIC DNA]</scope>
    <source>
        <strain evidence="2 3">Sp245</strain>
    </source>
</reference>
<dbReference type="Gene3D" id="3.40.50.80">
    <property type="entry name" value="Nucleotide-binding domain of ferredoxin-NADP reductase (FNR) module"/>
    <property type="match status" value="1"/>
</dbReference>
<dbReference type="SUPFAM" id="SSF52343">
    <property type="entry name" value="Ferredoxin reductase-like, C-terminal NADP-linked domain"/>
    <property type="match status" value="1"/>
</dbReference>
<evidence type="ECO:0000313" key="2">
    <source>
        <dbReference type="EMBL" id="CCD02422.1"/>
    </source>
</evidence>
<name>A0A9P1NQV6_9PROT</name>
<dbReference type="EMBL" id="HE577330">
    <property type="protein sequence ID" value="CCD02422.1"/>
    <property type="molecule type" value="Genomic_DNA"/>
</dbReference>
<keyword evidence="3" id="KW-1185">Reference proteome</keyword>
<evidence type="ECO:0000256" key="1">
    <source>
        <dbReference type="SAM" id="MobiDB-lite"/>
    </source>
</evidence>
<protein>
    <submittedName>
        <fullName evidence="2">Oxidoreductase NAD-binding domain protein</fullName>
    </submittedName>
</protein>
<accession>A0A9P1NQV6</accession>
<evidence type="ECO:0000313" key="3">
    <source>
        <dbReference type="Proteomes" id="UP000007319"/>
    </source>
</evidence>
<dbReference type="KEGG" id="abs:AZOBR_p310164"/>
<sequence>MNRHGSTETIHGEGSQQPNHRHRQGHGSRSGRDCDERGFISMDWIVTNTPTQEAACCLCGPRPFLRAMVGGLAGRGVPLGNIQYEFFGPTDELLAA</sequence>
<geneLocation type="plasmid" evidence="2 3">
    <name>AZOBR_p3</name>
</geneLocation>